<dbReference type="AlphaFoldDB" id="A0A810N4F3"/>
<dbReference type="Proteomes" id="UP000680866">
    <property type="component" value="Chromosome"/>
</dbReference>
<dbReference type="InterPro" id="IPR014710">
    <property type="entry name" value="RmlC-like_jellyroll"/>
</dbReference>
<dbReference type="SUPFAM" id="SSF51182">
    <property type="entry name" value="RmlC-like cupins"/>
    <property type="match status" value="1"/>
</dbReference>
<accession>A0A810N4F3</accession>
<dbReference type="RefSeq" id="WP_246567391.1">
    <property type="nucleotide sequence ID" value="NZ_AP023359.1"/>
</dbReference>
<dbReference type="InterPro" id="IPR011051">
    <property type="entry name" value="RmlC_Cupin_sf"/>
</dbReference>
<protein>
    <recommendedName>
        <fullName evidence="3">Cupin domain-containing protein</fullName>
    </recommendedName>
</protein>
<sequence length="212" mass="22588">MSAGTVVQAPDGNSVVLGEIGQRVLLENRRVRVWEVRLAPGESQPWHLHHNPYVVLCLATSACRMDWLDGAPPRFLSEQVGGVVYRPVSPVHMLTNHGDADYRNRIIELLDLGEEASGVPEPAPAGGAGAGAGPAGTVVFENDEVRVRHVEVAAGGSLEWRAGDVPAVVVGLSAPDRDGVHHLASGERHVLTAAGPETHTYRVVELTYLRAA</sequence>
<organism evidence="1 2">
    <name type="scientific">Polymorphospora rubra</name>
    <dbReference type="NCBI Taxonomy" id="338584"/>
    <lineage>
        <taxon>Bacteria</taxon>
        <taxon>Bacillati</taxon>
        <taxon>Actinomycetota</taxon>
        <taxon>Actinomycetes</taxon>
        <taxon>Micromonosporales</taxon>
        <taxon>Micromonosporaceae</taxon>
        <taxon>Polymorphospora</taxon>
    </lineage>
</organism>
<dbReference type="EMBL" id="AP023359">
    <property type="protein sequence ID" value="BCJ67079.1"/>
    <property type="molecule type" value="Genomic_DNA"/>
</dbReference>
<keyword evidence="2" id="KW-1185">Reference proteome</keyword>
<evidence type="ECO:0000313" key="2">
    <source>
        <dbReference type="Proteomes" id="UP000680866"/>
    </source>
</evidence>
<dbReference type="KEGG" id="pry:Prubr_41000"/>
<dbReference type="Gene3D" id="2.60.120.10">
    <property type="entry name" value="Jelly Rolls"/>
    <property type="match status" value="1"/>
</dbReference>
<evidence type="ECO:0000313" key="1">
    <source>
        <dbReference type="EMBL" id="BCJ67079.1"/>
    </source>
</evidence>
<evidence type="ECO:0008006" key="3">
    <source>
        <dbReference type="Google" id="ProtNLM"/>
    </source>
</evidence>
<name>A0A810N4F3_9ACTN</name>
<reference evidence="1" key="1">
    <citation type="submission" date="2020-08" db="EMBL/GenBank/DDBJ databases">
        <title>Whole genome shotgun sequence of Polymorphospora rubra NBRC 101157.</title>
        <authorList>
            <person name="Komaki H."/>
            <person name="Tamura T."/>
        </authorList>
    </citation>
    <scope>NUCLEOTIDE SEQUENCE</scope>
    <source>
        <strain evidence="1">NBRC 101157</strain>
    </source>
</reference>
<proteinExistence type="predicted"/>
<gene>
    <name evidence="1" type="ORF">Prubr_41000</name>
</gene>